<dbReference type="EMBL" id="JARK01001540">
    <property type="protein sequence ID" value="EYB91570.1"/>
    <property type="molecule type" value="Genomic_DNA"/>
</dbReference>
<dbReference type="PROSITE" id="PS00470">
    <property type="entry name" value="IDH_IMDH"/>
    <property type="match status" value="1"/>
</dbReference>
<dbReference type="Proteomes" id="UP000024635">
    <property type="component" value="Unassembled WGS sequence"/>
</dbReference>
<dbReference type="GO" id="GO:0006099">
    <property type="term" value="P:tricarboxylic acid cycle"/>
    <property type="evidence" value="ECO:0007669"/>
    <property type="project" value="UniProtKB-KW"/>
</dbReference>
<organism evidence="4 5">
    <name type="scientific">Ancylostoma ceylanicum</name>
    <dbReference type="NCBI Taxonomy" id="53326"/>
    <lineage>
        <taxon>Eukaryota</taxon>
        <taxon>Metazoa</taxon>
        <taxon>Ecdysozoa</taxon>
        <taxon>Nematoda</taxon>
        <taxon>Chromadorea</taxon>
        <taxon>Rhabditida</taxon>
        <taxon>Rhabditina</taxon>
        <taxon>Rhabditomorpha</taxon>
        <taxon>Strongyloidea</taxon>
        <taxon>Ancylostomatidae</taxon>
        <taxon>Ancylostomatinae</taxon>
        <taxon>Ancylostoma</taxon>
    </lineage>
</organism>
<evidence type="ECO:0000313" key="4">
    <source>
        <dbReference type="EMBL" id="EYB91570.1"/>
    </source>
</evidence>
<protein>
    <recommendedName>
        <fullName evidence="3">Isopropylmalate dehydrogenase-like domain-containing protein</fullName>
    </recommendedName>
</protein>
<proteinExistence type="inferred from homology"/>
<dbReference type="GO" id="GO:0006102">
    <property type="term" value="P:isocitrate metabolic process"/>
    <property type="evidence" value="ECO:0007669"/>
    <property type="project" value="TreeGrafter"/>
</dbReference>
<dbReference type="Gene3D" id="3.40.718.10">
    <property type="entry name" value="Isopropylmalate Dehydrogenase"/>
    <property type="match status" value="1"/>
</dbReference>
<dbReference type="SUPFAM" id="SSF53659">
    <property type="entry name" value="Isocitrate/Isopropylmalate dehydrogenase-like"/>
    <property type="match status" value="1"/>
</dbReference>
<evidence type="ECO:0000256" key="2">
    <source>
        <dbReference type="ARBA" id="ARBA00022532"/>
    </source>
</evidence>
<dbReference type="OrthoDB" id="10261637at2759"/>
<dbReference type="SMART" id="SM01329">
    <property type="entry name" value="Iso_dh"/>
    <property type="match status" value="1"/>
</dbReference>
<comment type="similarity">
    <text evidence="1">Belongs to the isocitrate and isopropylmalate dehydrogenases family.</text>
</comment>
<name>A0A016SLV5_9BILA</name>
<dbReference type="GO" id="GO:0005739">
    <property type="term" value="C:mitochondrion"/>
    <property type="evidence" value="ECO:0007669"/>
    <property type="project" value="TreeGrafter"/>
</dbReference>
<feature type="domain" description="Isopropylmalate dehydrogenase-like" evidence="3">
    <location>
        <begin position="52"/>
        <end position="399"/>
    </location>
</feature>
<dbReference type="GO" id="GO:0016616">
    <property type="term" value="F:oxidoreductase activity, acting on the CH-OH group of donors, NAD or NADP as acceptor"/>
    <property type="evidence" value="ECO:0007669"/>
    <property type="project" value="InterPro"/>
</dbReference>
<dbReference type="InterPro" id="IPR024084">
    <property type="entry name" value="IsoPropMal-DH-like_dom"/>
</dbReference>
<dbReference type="GO" id="GO:0000287">
    <property type="term" value="F:magnesium ion binding"/>
    <property type="evidence" value="ECO:0007669"/>
    <property type="project" value="InterPro"/>
</dbReference>
<keyword evidence="2" id="KW-0816">Tricarboxylic acid cycle</keyword>
<dbReference type="Pfam" id="PF00180">
    <property type="entry name" value="Iso_dh"/>
    <property type="match status" value="2"/>
</dbReference>
<sequence>MLSRHSLFAMRSISRTGVAASTTQHLEKPSAIRTPKIPGERTPLAKYGGRHTVVALPGDGIGPEMMEHIRTIFAHSHAPVNFETVQVSSDLVEGDMEGAIMAIKRNGVAIKGNIETKHDNPEFKSRNVELRTRLDLYANILHCVTIPTIPTRHKNIDIVLIRENTEGEYSGLEHETLPGIVESIKIVTRPCIERIARMALEYAALNNRKKVTAVHKANIQKLGDGLFLEVVREMAKKDYPQIEFESMIVDNACMQLVSKPQQFDVMVMPNLYGNIISNIACGLVGGPGLVSGMNIGEKYAVFETVRLRDTLVKRANARAVSIASLVLQGTRNTGTSLAGKDLANPTAFIRASIDMLRYLNCHHHANMISDALWKALVDQRAHTRDIGGTHKASEVIQITLENIDSMISMIRYDLNYSRSRSSLHHIAPLLSRAASLTHAARLSRRAVLCDARITESDCLFLCI</sequence>
<gene>
    <name evidence="4" type="primary">Acey_s0204.g1878</name>
    <name evidence="4" type="ORF">Y032_0204g1878</name>
</gene>
<accession>A0A016SLV5</accession>
<dbReference type="AlphaFoldDB" id="A0A016SLV5"/>
<dbReference type="STRING" id="53326.A0A016SLV5"/>
<comment type="caution">
    <text evidence="4">The sequence shown here is derived from an EMBL/GenBank/DDBJ whole genome shotgun (WGS) entry which is preliminary data.</text>
</comment>
<reference evidence="5" key="1">
    <citation type="journal article" date="2015" name="Nat. Genet.">
        <title>The genome and transcriptome of the zoonotic hookworm Ancylostoma ceylanicum identify infection-specific gene families.</title>
        <authorList>
            <person name="Schwarz E.M."/>
            <person name="Hu Y."/>
            <person name="Antoshechkin I."/>
            <person name="Miller M.M."/>
            <person name="Sternberg P.W."/>
            <person name="Aroian R.V."/>
        </authorList>
    </citation>
    <scope>NUCLEOTIDE SEQUENCE</scope>
    <source>
        <strain evidence="5">HY135</strain>
    </source>
</reference>
<dbReference type="GO" id="GO:0051287">
    <property type="term" value="F:NAD binding"/>
    <property type="evidence" value="ECO:0007669"/>
    <property type="project" value="InterPro"/>
</dbReference>
<evidence type="ECO:0000256" key="1">
    <source>
        <dbReference type="ARBA" id="ARBA00007769"/>
    </source>
</evidence>
<dbReference type="PANTHER" id="PTHR11835">
    <property type="entry name" value="DECARBOXYLATING DEHYDROGENASES-ISOCITRATE, ISOPROPYLMALATE, TARTRATE"/>
    <property type="match status" value="1"/>
</dbReference>
<dbReference type="PANTHER" id="PTHR11835:SF74">
    <property type="entry name" value="ISOCITRATE DEHYDROGENASE [NAD] SUBUNIT, MITOCHONDRIAL"/>
    <property type="match status" value="1"/>
</dbReference>
<evidence type="ECO:0000313" key="5">
    <source>
        <dbReference type="Proteomes" id="UP000024635"/>
    </source>
</evidence>
<evidence type="ECO:0000259" key="3">
    <source>
        <dbReference type="SMART" id="SM01329"/>
    </source>
</evidence>
<keyword evidence="5" id="KW-1185">Reference proteome</keyword>
<dbReference type="InterPro" id="IPR019818">
    <property type="entry name" value="IsoCit/isopropylmalate_DH_CS"/>
</dbReference>